<keyword evidence="2" id="KW-1185">Reference proteome</keyword>
<evidence type="ECO:0000313" key="1">
    <source>
        <dbReference type="EMBL" id="BEQ15309.1"/>
    </source>
</evidence>
<dbReference type="AlphaFoldDB" id="A0AAU9EQE6"/>
<name>A0AAU9EQE6_9BACT</name>
<reference evidence="2" key="1">
    <citation type="journal article" date="2023" name="Arch. Microbiol.">
        <title>Desulfoferula mesophilus gen. nov. sp. nov., a mesophilic sulfate-reducing bacterium isolated from a brackish lake sediment.</title>
        <authorList>
            <person name="Watanabe T."/>
            <person name="Yabe T."/>
            <person name="Tsuji J.M."/>
            <person name="Fukui M."/>
        </authorList>
    </citation>
    <scope>NUCLEOTIDE SEQUENCE [LARGE SCALE GENOMIC DNA]</scope>
    <source>
        <strain evidence="2">12FAK</strain>
    </source>
</reference>
<organism evidence="1 2">
    <name type="scientific">Desulfoferula mesophila</name>
    <dbReference type="NCBI Taxonomy" id="3058419"/>
    <lineage>
        <taxon>Bacteria</taxon>
        <taxon>Pseudomonadati</taxon>
        <taxon>Thermodesulfobacteriota</taxon>
        <taxon>Desulfarculia</taxon>
        <taxon>Desulfarculales</taxon>
        <taxon>Desulfarculaceae</taxon>
        <taxon>Desulfoferula</taxon>
    </lineage>
</organism>
<proteinExistence type="predicted"/>
<dbReference type="Proteomes" id="UP001366166">
    <property type="component" value="Chromosome"/>
</dbReference>
<dbReference type="EMBL" id="AP028679">
    <property type="protein sequence ID" value="BEQ15309.1"/>
    <property type="molecule type" value="Genomic_DNA"/>
</dbReference>
<protein>
    <submittedName>
        <fullName evidence="1">Uncharacterized protein</fullName>
    </submittedName>
</protein>
<dbReference type="KEGG" id="dmp:FAK_23750"/>
<evidence type="ECO:0000313" key="2">
    <source>
        <dbReference type="Proteomes" id="UP001366166"/>
    </source>
</evidence>
<dbReference type="RefSeq" id="WP_338599538.1">
    <property type="nucleotide sequence ID" value="NZ_AP028679.1"/>
</dbReference>
<gene>
    <name evidence="1" type="ORF">FAK_23750</name>
</gene>
<sequence>MPLYLELGPNDDCFVESEGVAFVLTKDLKAFRLEGDQRAPITSAEVVAKLSTMGKEISPERASQLALEWIMD</sequence>
<accession>A0AAU9EQE6</accession>